<evidence type="ECO:0000313" key="2">
    <source>
        <dbReference type="Proteomes" id="UP000006038"/>
    </source>
</evidence>
<dbReference type="Gramene" id="OB12G18740.1">
    <property type="protein sequence ID" value="OB12G18740.1"/>
    <property type="gene ID" value="OB12G18740"/>
</dbReference>
<reference evidence="1" key="2">
    <citation type="submission" date="2013-04" db="UniProtKB">
        <authorList>
            <consortium name="EnsemblPlants"/>
        </authorList>
    </citation>
    <scope>IDENTIFICATION</scope>
</reference>
<dbReference type="Proteomes" id="UP000006038">
    <property type="component" value="Chromosome 12"/>
</dbReference>
<protein>
    <submittedName>
        <fullName evidence="1">Uncharacterized protein</fullName>
    </submittedName>
</protein>
<evidence type="ECO:0000313" key="1">
    <source>
        <dbReference type="EnsemblPlants" id="OB12G18740.1"/>
    </source>
</evidence>
<accession>J3ND16</accession>
<proteinExistence type="predicted"/>
<organism evidence="1">
    <name type="scientific">Oryza brachyantha</name>
    <name type="common">malo sina</name>
    <dbReference type="NCBI Taxonomy" id="4533"/>
    <lineage>
        <taxon>Eukaryota</taxon>
        <taxon>Viridiplantae</taxon>
        <taxon>Streptophyta</taxon>
        <taxon>Embryophyta</taxon>
        <taxon>Tracheophyta</taxon>
        <taxon>Spermatophyta</taxon>
        <taxon>Magnoliopsida</taxon>
        <taxon>Liliopsida</taxon>
        <taxon>Poales</taxon>
        <taxon>Poaceae</taxon>
        <taxon>BOP clade</taxon>
        <taxon>Oryzoideae</taxon>
        <taxon>Oryzeae</taxon>
        <taxon>Oryzinae</taxon>
        <taxon>Oryza</taxon>
    </lineage>
</organism>
<name>J3ND16_ORYBR</name>
<dbReference type="AlphaFoldDB" id="J3ND16"/>
<reference evidence="1" key="1">
    <citation type="journal article" date="2013" name="Nat. Commun.">
        <title>Whole-genome sequencing of Oryza brachyantha reveals mechanisms underlying Oryza genome evolution.</title>
        <authorList>
            <person name="Chen J."/>
            <person name="Huang Q."/>
            <person name="Gao D."/>
            <person name="Wang J."/>
            <person name="Lang Y."/>
            <person name="Liu T."/>
            <person name="Li B."/>
            <person name="Bai Z."/>
            <person name="Luis Goicoechea J."/>
            <person name="Liang C."/>
            <person name="Chen C."/>
            <person name="Zhang W."/>
            <person name="Sun S."/>
            <person name="Liao Y."/>
            <person name="Zhang X."/>
            <person name="Yang L."/>
            <person name="Song C."/>
            <person name="Wang M."/>
            <person name="Shi J."/>
            <person name="Liu G."/>
            <person name="Liu J."/>
            <person name="Zhou H."/>
            <person name="Zhou W."/>
            <person name="Yu Q."/>
            <person name="An N."/>
            <person name="Chen Y."/>
            <person name="Cai Q."/>
            <person name="Wang B."/>
            <person name="Liu B."/>
            <person name="Min J."/>
            <person name="Huang Y."/>
            <person name="Wu H."/>
            <person name="Li Z."/>
            <person name="Zhang Y."/>
            <person name="Yin Y."/>
            <person name="Song W."/>
            <person name="Jiang J."/>
            <person name="Jackson S.A."/>
            <person name="Wing R.A."/>
            <person name="Wang J."/>
            <person name="Chen M."/>
        </authorList>
    </citation>
    <scope>NUCLEOTIDE SEQUENCE [LARGE SCALE GENOMIC DNA]</scope>
    <source>
        <strain evidence="1">cv. IRGC 101232</strain>
    </source>
</reference>
<keyword evidence="2" id="KW-1185">Reference proteome</keyword>
<dbReference type="EnsemblPlants" id="OB12G18740.1">
    <property type="protein sequence ID" value="OB12G18740.1"/>
    <property type="gene ID" value="OB12G18740"/>
</dbReference>
<sequence length="107" mass="12800">MYNYSLNTICSIACLQAKAQTKWAFYSPSTENMHFLMAGMRWLSLEFDDWYLSVCAVEYQGCDRFWCYGTWWCMWLLELGASYWLLAGWHFWWLEFFCVGCSNPGFL</sequence>
<dbReference type="HOGENOM" id="CLU_2213984_0_0_1"/>